<keyword evidence="2" id="KW-0812">Transmembrane</keyword>
<dbReference type="EMBL" id="CP086322">
    <property type="protein sequence ID" value="UQA94825.1"/>
    <property type="molecule type" value="Genomic_DNA"/>
</dbReference>
<dbReference type="RefSeq" id="WP_248865677.1">
    <property type="nucleotide sequence ID" value="NZ_CP086322.1"/>
</dbReference>
<feature type="region of interest" description="Disordered" evidence="1">
    <location>
        <begin position="131"/>
        <end position="152"/>
    </location>
</feature>
<evidence type="ECO:0000313" key="3">
    <source>
        <dbReference type="EMBL" id="UQA94825.1"/>
    </source>
</evidence>
<feature type="transmembrane region" description="Helical" evidence="2">
    <location>
        <begin position="98"/>
        <end position="117"/>
    </location>
</feature>
<keyword evidence="2" id="KW-1133">Transmembrane helix</keyword>
<dbReference type="Proteomes" id="UP000830115">
    <property type="component" value="Chromosome"/>
</dbReference>
<keyword evidence="2" id="KW-0472">Membrane</keyword>
<evidence type="ECO:0000256" key="2">
    <source>
        <dbReference type="SAM" id="Phobius"/>
    </source>
</evidence>
<keyword evidence="4" id="KW-1185">Reference proteome</keyword>
<evidence type="ECO:0000256" key="1">
    <source>
        <dbReference type="SAM" id="MobiDB-lite"/>
    </source>
</evidence>
<sequence length="152" mass="16358">MANKPVEQKVTASSATAYLGSTNLLGLLAAVQDNARLLEMDAGRPEPVRPRDRPDARHLRGRLEGEAHPHAPRTARTAPDRRLGVGATGIPALDTAPVWGGAITLLAGVTAVVWRGLRGTLRLARRAEEFTDDWAGEEERPRASGPPEPWHA</sequence>
<accession>A0ABY4MEI9</accession>
<evidence type="ECO:0000313" key="4">
    <source>
        <dbReference type="Proteomes" id="UP000830115"/>
    </source>
</evidence>
<reference evidence="3" key="1">
    <citation type="submission" date="2021-10" db="EMBL/GenBank/DDBJ databases">
        <title>Streptomyces nigrumlapis sp.nov.,an antimicrobial producing actinobacterium isolated from Black Gobi rocks.</title>
        <authorList>
            <person name="Wen Y."/>
            <person name="Zhang W."/>
            <person name="Liu X.G."/>
        </authorList>
    </citation>
    <scope>NUCLEOTIDE SEQUENCE</scope>
    <source>
        <strain evidence="3">ST13-2-2</strain>
    </source>
</reference>
<gene>
    <name evidence="3" type="ORF">K9S39_25850</name>
</gene>
<feature type="compositionally biased region" description="Basic and acidic residues" evidence="1">
    <location>
        <begin position="42"/>
        <end position="69"/>
    </location>
</feature>
<protein>
    <submittedName>
        <fullName evidence="3">Uncharacterized protein</fullName>
    </submittedName>
</protein>
<organism evidence="3 4">
    <name type="scientific">Streptomyces halobius</name>
    <dbReference type="NCBI Taxonomy" id="2879846"/>
    <lineage>
        <taxon>Bacteria</taxon>
        <taxon>Bacillati</taxon>
        <taxon>Actinomycetota</taxon>
        <taxon>Actinomycetes</taxon>
        <taxon>Kitasatosporales</taxon>
        <taxon>Streptomycetaceae</taxon>
        <taxon>Streptomyces</taxon>
    </lineage>
</organism>
<name>A0ABY4MEI9_9ACTN</name>
<proteinExistence type="predicted"/>
<feature type="region of interest" description="Disordered" evidence="1">
    <location>
        <begin position="42"/>
        <end position="78"/>
    </location>
</feature>